<dbReference type="CDD" id="cd01026">
    <property type="entry name" value="TOPRIM_OLD"/>
    <property type="match status" value="1"/>
</dbReference>
<dbReference type="Proteomes" id="UP000736856">
    <property type="component" value="Unassembled WGS sequence"/>
</dbReference>
<dbReference type="InterPro" id="IPR034139">
    <property type="entry name" value="TOPRIM_OLD"/>
</dbReference>
<protein>
    <recommendedName>
        <fullName evidence="5">AAA domain-containing protein</fullName>
    </recommendedName>
</protein>
<dbReference type="Gene3D" id="3.40.50.300">
    <property type="entry name" value="P-loop containing nucleotide triphosphate hydrolases"/>
    <property type="match status" value="1"/>
</dbReference>
<dbReference type="InterPro" id="IPR041685">
    <property type="entry name" value="AAA_GajA/Old/RecF-like"/>
</dbReference>
<dbReference type="AlphaFoldDB" id="A0A937AFF9"/>
<name>A0A937AFF9_9HYPH</name>
<dbReference type="CDD" id="cd00267">
    <property type="entry name" value="ABC_ATPase"/>
    <property type="match status" value="1"/>
</dbReference>
<sequence length="583" mass="67632">MQIHSIRIQNYKGIQDTTIYLQEKSVIPLIGLNESGKTTILEAISLLPQIVDRINGKEELTTSIFQTAIPRKDCATRSSISIEMILLLPIYNKEENAKKIKIHCFYIEFFKGEDIIDYKSSKDEEMAYEDMTEELTFCKFEEEITIPIIQYFPNLSFDIPEKIDIKDVDTPYIKDDHNKYIELLDLIWCNKANEEKGAFKKALRIDNRPRKDMLDTISKCLSKRLNELWSKITGTNEEELSVQIAIGGDLTLTTEITPKNQDISFYMSERSLGFRWFFAYILFTQFYGEDSNIIFMFDEPASNLHPSAQQRICQNLNDLAETGATVIYSTHSHHLINLVWIGQTYIIQNSAIQPKRAIQAFNASEMNIKAIPYAKFHHDHKDKTYYLQPLEDALGVIISPLDLFSNYALLVEGISDYWAYRYLIKKYFKKDNLIHIIPTNGADSMKHLVPILIGWGVNFLILLDGDNKGIQCSKNYQADYLLDNGIIKNLREIYGGKEDITLEDLFQKDVKDQTVSYWLNNDLSIDQKKGQGPKPKQNSDKTHYALYFRNLIEKKKTPDLPQTEKKVEPIIEWIQKEFNLKRN</sequence>
<evidence type="ECO:0000313" key="4">
    <source>
        <dbReference type="Proteomes" id="UP000736856"/>
    </source>
</evidence>
<feature type="domain" description="OLD protein-like TOPRIM" evidence="2">
    <location>
        <begin position="403"/>
        <end position="466"/>
    </location>
</feature>
<feature type="domain" description="Endonuclease GajA/Old nuclease/RecF-like AAA" evidence="1">
    <location>
        <begin position="200"/>
        <end position="336"/>
    </location>
</feature>
<dbReference type="PANTHER" id="PTHR43581:SF2">
    <property type="entry name" value="EXCINUCLEASE ATPASE SUBUNIT"/>
    <property type="match status" value="1"/>
</dbReference>
<dbReference type="EMBL" id="SEOL01000005">
    <property type="protein sequence ID" value="MBL0849098.1"/>
    <property type="molecule type" value="Genomic_DNA"/>
</dbReference>
<organism evidence="3 4">
    <name type="scientific">Candidatus Liberibacter ctenarytainae</name>
    <dbReference type="NCBI Taxonomy" id="2020335"/>
    <lineage>
        <taxon>Bacteria</taxon>
        <taxon>Pseudomonadati</taxon>
        <taxon>Pseudomonadota</taxon>
        <taxon>Alphaproteobacteria</taxon>
        <taxon>Hyphomicrobiales</taxon>
        <taxon>Rhizobiaceae</taxon>
        <taxon>Liberibacter</taxon>
    </lineage>
</organism>
<dbReference type="InterPro" id="IPR027417">
    <property type="entry name" value="P-loop_NTPase"/>
</dbReference>
<evidence type="ECO:0000259" key="1">
    <source>
        <dbReference type="Pfam" id="PF13175"/>
    </source>
</evidence>
<dbReference type="Pfam" id="PF20469">
    <property type="entry name" value="OLD-like_TOPRIM"/>
    <property type="match status" value="1"/>
</dbReference>
<proteinExistence type="predicted"/>
<feature type="domain" description="Endonuclease GajA/Old nuclease/RecF-like AAA" evidence="1">
    <location>
        <begin position="1"/>
        <end position="133"/>
    </location>
</feature>
<comment type="caution">
    <text evidence="3">The sequence shown here is derived from an EMBL/GenBank/DDBJ whole genome shotgun (WGS) entry which is preliminary data.</text>
</comment>
<dbReference type="PANTHER" id="PTHR43581">
    <property type="entry name" value="ATP/GTP PHOSPHATASE"/>
    <property type="match status" value="1"/>
</dbReference>
<accession>A0A937AFF9</accession>
<evidence type="ECO:0000313" key="3">
    <source>
        <dbReference type="EMBL" id="MBL0849098.1"/>
    </source>
</evidence>
<dbReference type="SUPFAM" id="SSF52540">
    <property type="entry name" value="P-loop containing nucleoside triphosphate hydrolases"/>
    <property type="match status" value="1"/>
</dbReference>
<evidence type="ECO:0000259" key="2">
    <source>
        <dbReference type="Pfam" id="PF20469"/>
    </source>
</evidence>
<gene>
    <name evidence="3" type="ORF">EU981_03335</name>
</gene>
<dbReference type="Pfam" id="PF13175">
    <property type="entry name" value="AAA_15"/>
    <property type="match status" value="2"/>
</dbReference>
<evidence type="ECO:0008006" key="5">
    <source>
        <dbReference type="Google" id="ProtNLM"/>
    </source>
</evidence>
<reference evidence="3" key="1">
    <citation type="submission" date="2019-02" db="EMBL/GenBank/DDBJ databases">
        <title>A novel Candidatus Liberibacter species associated with the New Zealand native fuchsia psyllid, Ctenarytaina fuchsiae.</title>
        <authorList>
            <person name="Thompson S.M."/>
            <person name="Jorgensen N."/>
            <person name="David C."/>
            <person name="Bulman S.R."/>
            <person name="Smith G.R."/>
        </authorList>
    </citation>
    <scope>NUCLEOTIDE SEQUENCE</scope>
    <source>
        <strain evidence="3">Oxford</strain>
    </source>
</reference>
<dbReference type="InterPro" id="IPR051396">
    <property type="entry name" value="Bact_Antivir_Def_Nuclease"/>
</dbReference>